<dbReference type="InterPro" id="IPR000468">
    <property type="entry name" value="Barstar"/>
</dbReference>
<dbReference type="Gene3D" id="3.30.370.10">
    <property type="entry name" value="Barstar-like"/>
    <property type="match status" value="1"/>
</dbReference>
<gene>
    <name evidence="3" type="ORF">DR864_15425</name>
</gene>
<dbReference type="RefSeq" id="WP_114067821.1">
    <property type="nucleotide sequence ID" value="NZ_CP030850.1"/>
</dbReference>
<name>A0A344TK70_9BACT</name>
<reference evidence="3 4" key="1">
    <citation type="submission" date="2018-07" db="EMBL/GenBank/DDBJ databases">
        <title>Genome sequencing of Runella.</title>
        <authorList>
            <person name="Baek M.-G."/>
            <person name="Yi H."/>
        </authorList>
    </citation>
    <scope>NUCLEOTIDE SEQUENCE [LARGE SCALE GENOMIC DNA]</scope>
    <source>
        <strain evidence="3 4">HYN0085</strain>
    </source>
</reference>
<evidence type="ECO:0000259" key="2">
    <source>
        <dbReference type="Pfam" id="PF01337"/>
    </source>
</evidence>
<protein>
    <submittedName>
        <fullName evidence="3">Barnase inhibitor</fullName>
    </submittedName>
</protein>
<dbReference type="AlphaFoldDB" id="A0A344TK70"/>
<accession>A0A344TK70</accession>
<dbReference type="KEGG" id="run:DR864_15425"/>
<comment type="similarity">
    <text evidence="1">Belongs to the barstar family.</text>
</comment>
<dbReference type="Pfam" id="PF01337">
    <property type="entry name" value="Barstar"/>
    <property type="match status" value="1"/>
</dbReference>
<organism evidence="3 4">
    <name type="scientific">Runella rosea</name>
    <dbReference type="NCBI Taxonomy" id="2259595"/>
    <lineage>
        <taxon>Bacteria</taxon>
        <taxon>Pseudomonadati</taxon>
        <taxon>Bacteroidota</taxon>
        <taxon>Cytophagia</taxon>
        <taxon>Cytophagales</taxon>
        <taxon>Spirosomataceae</taxon>
        <taxon>Runella</taxon>
    </lineage>
</organism>
<evidence type="ECO:0000313" key="3">
    <source>
        <dbReference type="EMBL" id="AXE19041.1"/>
    </source>
</evidence>
<evidence type="ECO:0000256" key="1">
    <source>
        <dbReference type="ARBA" id="ARBA00006845"/>
    </source>
</evidence>
<dbReference type="EMBL" id="CP030850">
    <property type="protein sequence ID" value="AXE19041.1"/>
    <property type="molecule type" value="Genomic_DNA"/>
</dbReference>
<dbReference type="OrthoDB" id="7575400at2"/>
<dbReference type="SUPFAM" id="SSF52038">
    <property type="entry name" value="Barstar-related"/>
    <property type="match status" value="1"/>
</dbReference>
<dbReference type="Proteomes" id="UP000251993">
    <property type="component" value="Chromosome"/>
</dbReference>
<sequence>MANIILLSSEQGLTNFKNYKLAQIDGNKSQTLSDFYNEIEKALNLPDFEPDMELLDGLLNDLSWIRQANIAIYITHFDAFLAREKEKKMVELLSLLDATAEDWKWLDEDDDIPKKNIKILIQHSERATVILEKEEIAFITM</sequence>
<evidence type="ECO:0000313" key="4">
    <source>
        <dbReference type="Proteomes" id="UP000251993"/>
    </source>
</evidence>
<dbReference type="InterPro" id="IPR035905">
    <property type="entry name" value="Barstar-like_sf"/>
</dbReference>
<keyword evidence="4" id="KW-1185">Reference proteome</keyword>
<proteinExistence type="inferred from homology"/>
<feature type="domain" description="Barstar (barnase inhibitor)" evidence="2">
    <location>
        <begin position="20"/>
        <end position="108"/>
    </location>
</feature>